<keyword evidence="7 9" id="KW-0233">DNA recombination</keyword>
<dbReference type="SUPFAM" id="SSF46785">
    <property type="entry name" value="Winged helix' DNA-binding domain"/>
    <property type="match status" value="1"/>
</dbReference>
<comment type="caution">
    <text evidence="9">Lacks conserved residue(s) required for the propagation of feature annotation.</text>
</comment>
<gene>
    <name evidence="9" type="primary">ruvB</name>
    <name evidence="11" type="ORF">UT30_C0012G0013</name>
</gene>
<dbReference type="InterPro" id="IPR003593">
    <property type="entry name" value="AAA+_ATPase"/>
</dbReference>
<evidence type="ECO:0000256" key="8">
    <source>
        <dbReference type="ARBA" id="ARBA00023204"/>
    </source>
</evidence>
<comment type="subcellular location">
    <subcellularLocation>
        <location evidence="9">Cytoplasm</location>
    </subcellularLocation>
</comment>
<organism evidence="11 12">
    <name type="scientific">Candidatus Uhrbacteria bacterium GW2011_GWF2_39_13</name>
    <dbReference type="NCBI Taxonomy" id="1618995"/>
    <lineage>
        <taxon>Bacteria</taxon>
        <taxon>Candidatus Uhriibacteriota</taxon>
    </lineage>
</organism>
<keyword evidence="1 9" id="KW-0963">Cytoplasm</keyword>
<dbReference type="HAMAP" id="MF_00016">
    <property type="entry name" value="DNA_HJ_migration_RuvB"/>
    <property type="match status" value="1"/>
</dbReference>
<keyword evidence="5 9" id="KW-0067">ATP-binding</keyword>
<dbReference type="Pfam" id="PF05491">
    <property type="entry name" value="WHD_RuvB"/>
    <property type="match status" value="1"/>
</dbReference>
<keyword evidence="6 9" id="KW-0238">DNA-binding</keyword>
<dbReference type="CDD" id="cd00009">
    <property type="entry name" value="AAA"/>
    <property type="match status" value="1"/>
</dbReference>
<keyword evidence="11" id="KW-0347">Helicase</keyword>
<dbReference type="GO" id="GO:0005524">
    <property type="term" value="F:ATP binding"/>
    <property type="evidence" value="ECO:0007669"/>
    <property type="project" value="UniProtKB-UniRule"/>
</dbReference>
<evidence type="ECO:0000256" key="6">
    <source>
        <dbReference type="ARBA" id="ARBA00023125"/>
    </source>
</evidence>
<name>A0A0G0QR72_9BACT</name>
<dbReference type="Proteomes" id="UP000033935">
    <property type="component" value="Unassembled WGS sequence"/>
</dbReference>
<feature type="binding site" evidence="9">
    <location>
        <begin position="154"/>
        <end position="156"/>
    </location>
    <ligand>
        <name>ATP</name>
        <dbReference type="ChEBI" id="CHEBI:30616"/>
    </ligand>
</feature>
<dbReference type="PANTHER" id="PTHR42848">
    <property type="match status" value="1"/>
</dbReference>
<dbReference type="AlphaFoldDB" id="A0A0G0QR72"/>
<comment type="similarity">
    <text evidence="9">Belongs to the RuvB family.</text>
</comment>
<dbReference type="GO" id="GO:0000400">
    <property type="term" value="F:four-way junction DNA binding"/>
    <property type="evidence" value="ECO:0007669"/>
    <property type="project" value="UniProtKB-UniRule"/>
</dbReference>
<reference evidence="11 12" key="1">
    <citation type="journal article" date="2015" name="Nature">
        <title>rRNA introns, odd ribosomes, and small enigmatic genomes across a large radiation of phyla.</title>
        <authorList>
            <person name="Brown C.T."/>
            <person name="Hug L.A."/>
            <person name="Thomas B.C."/>
            <person name="Sharon I."/>
            <person name="Castelle C.J."/>
            <person name="Singh A."/>
            <person name="Wilkins M.J."/>
            <person name="Williams K.H."/>
            <person name="Banfield J.F."/>
        </authorList>
    </citation>
    <scope>NUCLEOTIDE SEQUENCE [LARGE SCALE GENOMIC DNA]</scope>
</reference>
<keyword evidence="2 9" id="KW-0547">Nucleotide-binding</keyword>
<dbReference type="PATRIC" id="fig|1618995.3.peg.627"/>
<feature type="domain" description="AAA+ ATPase" evidence="10">
    <location>
        <begin position="77"/>
        <end position="208"/>
    </location>
</feature>
<evidence type="ECO:0000256" key="2">
    <source>
        <dbReference type="ARBA" id="ARBA00022741"/>
    </source>
</evidence>
<accession>A0A0G0QR72</accession>
<proteinExistence type="inferred from homology"/>
<feature type="binding site" evidence="9">
    <location>
        <position position="92"/>
    </location>
    <ligand>
        <name>Mg(2+)</name>
        <dbReference type="ChEBI" id="CHEBI:18420"/>
    </ligand>
</feature>
<dbReference type="NCBIfam" id="NF000868">
    <property type="entry name" value="PRK00080.1"/>
    <property type="match status" value="1"/>
</dbReference>
<comment type="catalytic activity">
    <reaction evidence="9">
        <text>ATP + H2O = ADP + phosphate + H(+)</text>
        <dbReference type="Rhea" id="RHEA:13065"/>
        <dbReference type="ChEBI" id="CHEBI:15377"/>
        <dbReference type="ChEBI" id="CHEBI:15378"/>
        <dbReference type="ChEBI" id="CHEBI:30616"/>
        <dbReference type="ChEBI" id="CHEBI:43474"/>
        <dbReference type="ChEBI" id="CHEBI:456216"/>
    </reaction>
</comment>
<dbReference type="GO" id="GO:0048476">
    <property type="term" value="C:Holliday junction resolvase complex"/>
    <property type="evidence" value="ECO:0007669"/>
    <property type="project" value="UniProtKB-UniRule"/>
</dbReference>
<feature type="binding site" evidence="9">
    <location>
        <position position="93"/>
    </location>
    <ligand>
        <name>ATP</name>
        <dbReference type="ChEBI" id="CHEBI:30616"/>
    </ligand>
</feature>
<evidence type="ECO:0000256" key="4">
    <source>
        <dbReference type="ARBA" id="ARBA00022801"/>
    </source>
</evidence>
<dbReference type="InterPro" id="IPR041445">
    <property type="entry name" value="AAA_lid_4"/>
</dbReference>
<feature type="binding site" evidence="9">
    <location>
        <position position="47"/>
    </location>
    <ligand>
        <name>ATP</name>
        <dbReference type="ChEBI" id="CHEBI:30616"/>
    </ligand>
</feature>
<keyword evidence="3 9" id="KW-0227">DNA damage</keyword>
<evidence type="ECO:0000259" key="10">
    <source>
        <dbReference type="SMART" id="SM00382"/>
    </source>
</evidence>
<dbReference type="Gene3D" id="1.10.10.10">
    <property type="entry name" value="Winged helix-like DNA-binding domain superfamily/Winged helix DNA-binding domain"/>
    <property type="match status" value="1"/>
</dbReference>
<dbReference type="GO" id="GO:0006310">
    <property type="term" value="P:DNA recombination"/>
    <property type="evidence" value="ECO:0007669"/>
    <property type="project" value="UniProtKB-UniRule"/>
</dbReference>
<dbReference type="GO" id="GO:0016887">
    <property type="term" value="F:ATP hydrolysis activity"/>
    <property type="evidence" value="ECO:0007669"/>
    <property type="project" value="RHEA"/>
</dbReference>
<feature type="binding site" evidence="9">
    <location>
        <position position="197"/>
    </location>
    <ligand>
        <name>ATP</name>
        <dbReference type="ChEBI" id="CHEBI:30616"/>
    </ligand>
</feature>
<feature type="region of interest" description="Small ATPAse domain (RuvB-S)" evidence="9">
    <location>
        <begin position="208"/>
        <end position="278"/>
    </location>
</feature>
<dbReference type="Pfam" id="PF05496">
    <property type="entry name" value="RuvB_N"/>
    <property type="match status" value="1"/>
</dbReference>
<evidence type="ECO:0000256" key="1">
    <source>
        <dbReference type="ARBA" id="ARBA00022490"/>
    </source>
</evidence>
<dbReference type="GO" id="GO:0005737">
    <property type="term" value="C:cytoplasm"/>
    <property type="evidence" value="ECO:0007669"/>
    <property type="project" value="UniProtKB-SubCell"/>
</dbReference>
<dbReference type="Gene3D" id="1.10.8.60">
    <property type="match status" value="1"/>
</dbReference>
<dbReference type="EC" id="3.6.4.-" evidence="9"/>
<evidence type="ECO:0000256" key="3">
    <source>
        <dbReference type="ARBA" id="ARBA00022763"/>
    </source>
</evidence>
<feature type="binding site" evidence="9">
    <location>
        <position position="88"/>
    </location>
    <ligand>
        <name>ATP</name>
        <dbReference type="ChEBI" id="CHEBI:30616"/>
    </ligand>
</feature>
<evidence type="ECO:0000256" key="9">
    <source>
        <dbReference type="HAMAP-Rule" id="MF_00016"/>
    </source>
</evidence>
<dbReference type="InterPro" id="IPR008824">
    <property type="entry name" value="RuvB-like_N"/>
</dbReference>
<feature type="binding site" evidence="9">
    <location>
        <position position="244"/>
    </location>
    <ligand>
        <name>ATP</name>
        <dbReference type="ChEBI" id="CHEBI:30616"/>
    </ligand>
</feature>
<comment type="subunit">
    <text evidence="9">Homohexamer. Forms an RuvA(8)-RuvB(12)-Holliday junction (HJ) complex. HJ DNA is sandwiched between 2 RuvA tetramers; dsDNA enters through RuvA and exits via RuvB. An RuvB hexamer assembles on each DNA strand where it exits the tetramer. Each RuvB hexamer is contacted by two RuvA subunits (via domain III) on 2 adjacent RuvB subunits; this complex drives branch migration. In the full resolvosome a probable DNA-RuvA(4)-RuvB(12)-RuvC(2) complex forms which resolves the HJ.</text>
</comment>
<evidence type="ECO:0000313" key="11">
    <source>
        <dbReference type="EMBL" id="KKR04102.1"/>
    </source>
</evidence>
<protein>
    <recommendedName>
        <fullName evidence="9">Holliday junction branch migration complex subunit RuvB</fullName>
        <ecNumber evidence="9">3.6.4.-</ecNumber>
    </recommendedName>
</protein>
<keyword evidence="8 9" id="KW-0234">DNA repair</keyword>
<dbReference type="GO" id="GO:0006281">
    <property type="term" value="P:DNA repair"/>
    <property type="evidence" value="ECO:0007669"/>
    <property type="project" value="UniProtKB-UniRule"/>
</dbReference>
<feature type="region of interest" description="Head domain (RuvB-H)" evidence="9">
    <location>
        <begin position="281"/>
        <end position="361"/>
    </location>
</feature>
<dbReference type="InterPro" id="IPR004605">
    <property type="entry name" value="DNA_helicase_Holl-junc_RuvB"/>
</dbReference>
<evidence type="ECO:0000256" key="5">
    <source>
        <dbReference type="ARBA" id="ARBA00022840"/>
    </source>
</evidence>
<dbReference type="GO" id="GO:0009378">
    <property type="term" value="F:four-way junction helicase activity"/>
    <property type="evidence" value="ECO:0007669"/>
    <property type="project" value="InterPro"/>
</dbReference>
<feature type="binding site" evidence="9">
    <location>
        <position position="92"/>
    </location>
    <ligand>
        <name>ATP</name>
        <dbReference type="ChEBI" id="CHEBI:30616"/>
    </ligand>
</feature>
<comment type="caution">
    <text evidence="11">The sequence shown here is derived from an EMBL/GenBank/DDBJ whole genome shotgun (WGS) entry which is preliminary data.</text>
</comment>
<feature type="binding site" evidence="9">
    <location>
        <position position="341"/>
    </location>
    <ligand>
        <name>DNA</name>
        <dbReference type="ChEBI" id="CHEBI:16991"/>
    </ligand>
</feature>
<comment type="function">
    <text evidence="9">The RuvA-RuvB-RuvC complex processes Holliday junction (HJ) DNA during genetic recombination and DNA repair, while the RuvA-RuvB complex plays an important role in the rescue of blocked DNA replication forks via replication fork reversal (RFR). RuvA specifically binds to HJ cruciform DNA, conferring on it an open structure. The RuvB hexamer acts as an ATP-dependent pump, pulling dsDNA into and through the RuvAB complex. RuvB forms 2 homohexamers on either side of HJ DNA bound by 1 or 2 RuvA tetramers; 4 subunits per hexamer contact DNA at a time. Coordinated motions by a converter formed by DNA-disengaged RuvB subunits stimulates ATP hydrolysis and nucleotide exchange. Immobilization of the converter enables RuvB to convert the ATP-contained energy into a lever motion, pulling 2 nucleotides of DNA out of the RuvA tetramer per ATP hydrolyzed, thus driving DNA branch migration. The RuvB motors rotate together with the DNA substrate, which together with the progressing nucleotide cycle form the mechanistic basis for DNA recombination by continuous HJ branch migration. Branch migration allows RuvC to scan DNA until it finds its consensus sequence, where it cleaves and resolves cruciform DNA.</text>
</comment>
<feature type="binding site" evidence="9">
    <location>
        <position position="207"/>
    </location>
    <ligand>
        <name>ATP</name>
        <dbReference type="ChEBI" id="CHEBI:30616"/>
    </ligand>
</feature>
<feature type="binding site" evidence="9">
    <location>
        <position position="46"/>
    </location>
    <ligand>
        <name>ATP</name>
        <dbReference type="ChEBI" id="CHEBI:30616"/>
    </ligand>
</feature>
<sequence length="361" mass="40391">MGLLFAARVWQRHNTGTMIEREEENLPGRIVEGKAPPEEQTFEVGLRPQSLKDFIGQDEIKDNLSIFIQAAQKRNEPIEHVLLYGNPGLGKTSLAHIIANEIGAQIRITSGPALERVGDLAAILSSLNRGDILFIDEIHRINKTIEEVLYPAMEDYVLDIIVGKGPTARTLRLNLEHFTIIGATTRLSLLSSPLRDRFGVTHHLNFYENDHIAQIVERSAKLLNVPIDTEAIDLLACRSRRTPRIANRLLKRVRDFADVRAQGHISHNVCKEALEKLAVDQMGLDQTDRRILSTIIEKFNGGPVGLSTIAASTQEEIQTIEEVHEPFLIQIGFLARTPRGRVVTEHGYKHLGLNAPSQTLF</sequence>
<feature type="binding site" evidence="9">
    <location>
        <position position="336"/>
    </location>
    <ligand>
        <name>DNA</name>
        <dbReference type="ChEBI" id="CHEBI:16991"/>
    </ligand>
</feature>
<dbReference type="NCBIfam" id="TIGR00635">
    <property type="entry name" value="ruvB"/>
    <property type="match status" value="1"/>
</dbReference>
<dbReference type="Gene3D" id="3.40.50.300">
    <property type="entry name" value="P-loop containing nucleotide triphosphate hydrolases"/>
    <property type="match status" value="1"/>
</dbReference>
<dbReference type="EMBL" id="LBWG01000012">
    <property type="protein sequence ID" value="KKR04102.1"/>
    <property type="molecule type" value="Genomic_DNA"/>
</dbReference>
<comment type="domain">
    <text evidence="9">Has 3 domains, the large (RuvB-L) and small ATPase (RuvB-S) domains and the C-terminal head (RuvB-H) domain. The head domain binds DNA, while the ATPase domains jointly bind ATP, ADP or are empty depending on the state of the subunit in the translocation cycle. During a single DNA translocation step the structure of each domain remains the same, but their relative positions change.</text>
</comment>
<dbReference type="InterPro" id="IPR036388">
    <property type="entry name" value="WH-like_DNA-bd_sf"/>
</dbReference>
<keyword evidence="4 9" id="KW-0378">Hydrolase</keyword>
<evidence type="ECO:0000256" key="7">
    <source>
        <dbReference type="ARBA" id="ARBA00023172"/>
    </source>
</evidence>
<dbReference type="SUPFAM" id="SSF52540">
    <property type="entry name" value="P-loop containing nucleoside triphosphate hydrolases"/>
    <property type="match status" value="1"/>
</dbReference>
<dbReference type="PANTHER" id="PTHR42848:SF1">
    <property type="entry name" value="HOLLIDAY JUNCTION BRANCH MIGRATION COMPLEX SUBUNIT RUVB"/>
    <property type="match status" value="1"/>
</dbReference>
<dbReference type="SMART" id="SM00382">
    <property type="entry name" value="AAA"/>
    <property type="match status" value="1"/>
</dbReference>
<dbReference type="InterPro" id="IPR027417">
    <property type="entry name" value="P-loop_NTPase"/>
</dbReference>
<dbReference type="Pfam" id="PF17864">
    <property type="entry name" value="AAA_lid_4"/>
    <property type="match status" value="1"/>
</dbReference>
<feature type="binding site" evidence="9">
    <location>
        <position position="91"/>
    </location>
    <ligand>
        <name>ATP</name>
        <dbReference type="ChEBI" id="CHEBI:30616"/>
    </ligand>
</feature>
<dbReference type="InterPro" id="IPR008823">
    <property type="entry name" value="RuvB_wg_C"/>
</dbReference>
<evidence type="ECO:0000313" key="12">
    <source>
        <dbReference type="Proteomes" id="UP000033935"/>
    </source>
</evidence>
<dbReference type="InterPro" id="IPR036390">
    <property type="entry name" value="WH_DNA-bd_sf"/>
</dbReference>